<reference evidence="2" key="1">
    <citation type="submission" date="2020-11" db="EMBL/GenBank/DDBJ databases">
        <authorList>
            <person name="Whitehead M."/>
        </authorList>
    </citation>
    <scope>NUCLEOTIDE SEQUENCE</scope>
    <source>
        <strain evidence="2">EGII</strain>
    </source>
</reference>
<proteinExistence type="predicted"/>
<dbReference type="OrthoDB" id="3501850at2759"/>
<accession>A0A811ULB7</accession>
<dbReference type="EMBL" id="CAJHJT010000012">
    <property type="protein sequence ID" value="CAD6998535.1"/>
    <property type="molecule type" value="Genomic_DNA"/>
</dbReference>
<feature type="region of interest" description="Disordered" evidence="1">
    <location>
        <begin position="94"/>
        <end position="158"/>
    </location>
</feature>
<feature type="compositionally biased region" description="Polar residues" evidence="1">
    <location>
        <begin position="121"/>
        <end position="145"/>
    </location>
</feature>
<sequence length="329" mass="36059">MKKRCQKTLGRDRNSQILLAQLTASLWARDRRNLCISGKPIFNRSQISWECGTKTSHLTSAKPEHENLIYERQFPYHKKLLIEITRRIQHNQNNSGLLCRSRRPEGAPSPTPSDTSDSDISLGTHSPVPSSIQLQHSPGSTSNGANDREESLSIDDDKPRDLATSIAASNLAAAATYATSTPLSTCLPPFKLDTATSLFNAGCYLQSFSNLKEMSQQFPIQPIVIRPQPQLPAQAHSLNGSHLHAAINYPPPAYAAMDCTPPKIRVNSPEKLNSTANSIAATLSTVAALQDTSAYQHHHHHSVQLLHRPFSTSPDVAHNNHNAAPPEIT</sequence>
<name>A0A811ULB7_CERCA</name>
<keyword evidence="3" id="KW-1185">Reference proteome</keyword>
<dbReference type="Proteomes" id="UP000606786">
    <property type="component" value="Unassembled WGS sequence"/>
</dbReference>
<evidence type="ECO:0000313" key="3">
    <source>
        <dbReference type="Proteomes" id="UP000606786"/>
    </source>
</evidence>
<gene>
    <name evidence="2" type="ORF">CCAP1982_LOCUS7122</name>
</gene>
<evidence type="ECO:0000313" key="2">
    <source>
        <dbReference type="EMBL" id="CAD6998535.1"/>
    </source>
</evidence>
<dbReference type="AlphaFoldDB" id="A0A811ULB7"/>
<comment type="caution">
    <text evidence="2">The sequence shown here is derived from an EMBL/GenBank/DDBJ whole genome shotgun (WGS) entry which is preliminary data.</text>
</comment>
<protein>
    <submittedName>
        <fullName evidence="2">(Mediterranean fruit fly) hypothetical protein</fullName>
    </submittedName>
</protein>
<evidence type="ECO:0000256" key="1">
    <source>
        <dbReference type="SAM" id="MobiDB-lite"/>
    </source>
</evidence>
<organism evidence="2 3">
    <name type="scientific">Ceratitis capitata</name>
    <name type="common">Mediterranean fruit fly</name>
    <name type="synonym">Tephritis capitata</name>
    <dbReference type="NCBI Taxonomy" id="7213"/>
    <lineage>
        <taxon>Eukaryota</taxon>
        <taxon>Metazoa</taxon>
        <taxon>Ecdysozoa</taxon>
        <taxon>Arthropoda</taxon>
        <taxon>Hexapoda</taxon>
        <taxon>Insecta</taxon>
        <taxon>Pterygota</taxon>
        <taxon>Neoptera</taxon>
        <taxon>Endopterygota</taxon>
        <taxon>Diptera</taxon>
        <taxon>Brachycera</taxon>
        <taxon>Muscomorpha</taxon>
        <taxon>Tephritoidea</taxon>
        <taxon>Tephritidae</taxon>
        <taxon>Ceratitis</taxon>
        <taxon>Ceratitis</taxon>
    </lineage>
</organism>
<feature type="compositionally biased region" description="Basic and acidic residues" evidence="1">
    <location>
        <begin position="146"/>
        <end position="158"/>
    </location>
</feature>